<accession>A0A286GFT9</accession>
<dbReference type="RefSeq" id="WP_097182510.1">
    <property type="nucleotide sequence ID" value="NZ_OCNK01000001.1"/>
</dbReference>
<dbReference type="InterPro" id="IPR003870">
    <property type="entry name" value="DUF222"/>
</dbReference>
<proteinExistence type="predicted"/>
<reference evidence="4" key="1">
    <citation type="submission" date="2017-09" db="EMBL/GenBank/DDBJ databases">
        <authorList>
            <person name="Varghese N."/>
            <person name="Submissions S."/>
        </authorList>
    </citation>
    <scope>NUCLEOTIDE SEQUENCE [LARGE SCALE GENOMIC DNA]</scope>
    <source>
        <strain evidence="4">DSM 44270</strain>
    </source>
</reference>
<evidence type="ECO:0000256" key="1">
    <source>
        <dbReference type="SAM" id="MobiDB-lite"/>
    </source>
</evidence>
<dbReference type="EMBL" id="OCNK01000001">
    <property type="protein sequence ID" value="SOD94352.1"/>
    <property type="molecule type" value="Genomic_DNA"/>
</dbReference>
<dbReference type="SMART" id="SM00507">
    <property type="entry name" value="HNHc"/>
    <property type="match status" value="1"/>
</dbReference>
<dbReference type="Proteomes" id="UP000219482">
    <property type="component" value="Unassembled WGS sequence"/>
</dbReference>
<evidence type="ECO:0000313" key="3">
    <source>
        <dbReference type="EMBL" id="SOD94352.1"/>
    </source>
</evidence>
<dbReference type="CDD" id="cd00085">
    <property type="entry name" value="HNHc"/>
    <property type="match status" value="1"/>
</dbReference>
<organism evidence="3 4">
    <name type="scientific">Blastococcus haudaquaticus</name>
    <dbReference type="NCBI Taxonomy" id="1938745"/>
    <lineage>
        <taxon>Bacteria</taxon>
        <taxon>Bacillati</taxon>
        <taxon>Actinomycetota</taxon>
        <taxon>Actinomycetes</taxon>
        <taxon>Geodermatophilales</taxon>
        <taxon>Geodermatophilaceae</taxon>
        <taxon>Blastococcus</taxon>
    </lineage>
</organism>
<dbReference type="Pfam" id="PF02720">
    <property type="entry name" value="DUF222"/>
    <property type="match status" value="1"/>
</dbReference>
<gene>
    <name evidence="3" type="ORF">SAMN06272739_0715</name>
</gene>
<feature type="region of interest" description="Disordered" evidence="1">
    <location>
        <begin position="364"/>
        <end position="437"/>
    </location>
</feature>
<evidence type="ECO:0000259" key="2">
    <source>
        <dbReference type="SMART" id="SM00507"/>
    </source>
</evidence>
<name>A0A286GFT9_9ACTN</name>
<dbReference type="OrthoDB" id="5241234at2"/>
<protein>
    <recommendedName>
        <fullName evidence="2">HNH nuclease domain-containing protein</fullName>
    </recommendedName>
</protein>
<feature type="domain" description="HNH nuclease" evidence="2">
    <location>
        <begin position="506"/>
        <end position="557"/>
    </location>
</feature>
<sequence>MFDDADAVPEGRWSALEERLRAGLVAVLPLRVELIEQRRPVVLASASHGNGRTLRSVVDGAALTGGVEPEGLPLARLLERGAGHLRAAAEAQRVQSEAAAQQARALAAFAAARPASALDRTDTEVGAAAAASRAARPAALTAVSEWAVDEVMVALRLSAPATSALLTDSITLVQQLPATLAALEVGDLTWAHARMLCEVLAPIAEDTVRGQVEARVLARAGGKNVSALRVAAKRAVLRADASAAARRLAAAVRDRSVRVHPGADGMASLTATLPVPVARACYRMLEAYALDCATPGDGRTTDQRMVDCLVDLLLRPDADGRPPVRAQLTVVAGVGTLTGGDEPGEVDGQPVPAELVRALAAALGLLPPTPPDNHAATDPDTAADTDTGTAADTDSGTAAGTAADTDADTAAGTDPAKSDSAPADTDTEGSTGTGTGGQASAALAELLNLRSVAGTGLAELPRIAVIDELSGQLRALTFPSEIRRTATTGQSLRPPPPTAGYQPSAALQRFVRARDRRCRFPGCRAPAERCDLDHNTRYPDGATSCDNLCCLCRHHHRLSHQAPGWTMHRLPDGGLQWTTPTGDRVTTHPPRYGTDDDLPPPPEPRPTPTAGALGHPAPPDDEPAPF</sequence>
<feature type="region of interest" description="Disordered" evidence="1">
    <location>
        <begin position="576"/>
        <end position="626"/>
    </location>
</feature>
<keyword evidence="4" id="KW-1185">Reference proteome</keyword>
<evidence type="ECO:0000313" key="4">
    <source>
        <dbReference type="Proteomes" id="UP000219482"/>
    </source>
</evidence>
<feature type="compositionally biased region" description="Low complexity" evidence="1">
    <location>
        <begin position="364"/>
        <end position="415"/>
    </location>
</feature>
<dbReference type="InterPro" id="IPR003615">
    <property type="entry name" value="HNH_nuc"/>
</dbReference>
<dbReference type="AlphaFoldDB" id="A0A286GFT9"/>